<proteinExistence type="predicted"/>
<sequence>MSRNNTEIIRGIMKVAAFTLGALAVSQLAVRLSVTDKSITLGTADPTREGKDSKGHRAYMKKSGDQILTPDGGAGKTKILDPINKGARLGSVEVTDNSDNVVRPHAIVKVGYEQIVLTEDEPEQTVF</sequence>
<name>A0A1F7GLN0_9BACT</name>
<gene>
    <name evidence="2" type="ORF">A2866_03735</name>
</gene>
<evidence type="ECO:0000256" key="1">
    <source>
        <dbReference type="SAM" id="MobiDB-lite"/>
    </source>
</evidence>
<organism evidence="2 3">
    <name type="scientific">Candidatus Roizmanbacteria bacterium RIFCSPHIGHO2_01_FULL_39_8</name>
    <dbReference type="NCBI Taxonomy" id="1802033"/>
    <lineage>
        <taxon>Bacteria</taxon>
        <taxon>Candidatus Roizmaniibacteriota</taxon>
    </lineage>
</organism>
<evidence type="ECO:0000313" key="3">
    <source>
        <dbReference type="Proteomes" id="UP000177026"/>
    </source>
</evidence>
<comment type="caution">
    <text evidence="2">The sequence shown here is derived from an EMBL/GenBank/DDBJ whole genome shotgun (WGS) entry which is preliminary data.</text>
</comment>
<evidence type="ECO:0000313" key="2">
    <source>
        <dbReference type="EMBL" id="OGK19725.1"/>
    </source>
</evidence>
<feature type="region of interest" description="Disordered" evidence="1">
    <location>
        <begin position="41"/>
        <end position="75"/>
    </location>
</feature>
<dbReference type="EMBL" id="MFZI01000044">
    <property type="protein sequence ID" value="OGK19725.1"/>
    <property type="molecule type" value="Genomic_DNA"/>
</dbReference>
<accession>A0A1F7GLN0</accession>
<feature type="compositionally biased region" description="Basic and acidic residues" evidence="1">
    <location>
        <begin position="46"/>
        <end position="55"/>
    </location>
</feature>
<dbReference type="AlphaFoldDB" id="A0A1F7GLN0"/>
<reference evidence="2 3" key="1">
    <citation type="journal article" date="2016" name="Nat. Commun.">
        <title>Thousands of microbial genomes shed light on interconnected biogeochemical processes in an aquifer system.</title>
        <authorList>
            <person name="Anantharaman K."/>
            <person name="Brown C.T."/>
            <person name="Hug L.A."/>
            <person name="Sharon I."/>
            <person name="Castelle C.J."/>
            <person name="Probst A.J."/>
            <person name="Thomas B.C."/>
            <person name="Singh A."/>
            <person name="Wilkins M.J."/>
            <person name="Karaoz U."/>
            <person name="Brodie E.L."/>
            <person name="Williams K.H."/>
            <person name="Hubbard S.S."/>
            <person name="Banfield J.F."/>
        </authorList>
    </citation>
    <scope>NUCLEOTIDE SEQUENCE [LARGE SCALE GENOMIC DNA]</scope>
</reference>
<protein>
    <submittedName>
        <fullName evidence="2">Uncharacterized protein</fullName>
    </submittedName>
</protein>
<dbReference type="Proteomes" id="UP000177026">
    <property type="component" value="Unassembled WGS sequence"/>
</dbReference>